<accession>A0A6A0APJ0</accession>
<evidence type="ECO:0000256" key="1">
    <source>
        <dbReference type="SAM" id="MobiDB-lite"/>
    </source>
</evidence>
<organism evidence="2 3">
    <name type="scientific">Streptomyces pacificus</name>
    <dbReference type="NCBI Taxonomy" id="2705029"/>
    <lineage>
        <taxon>Bacteria</taxon>
        <taxon>Bacillati</taxon>
        <taxon>Actinomycetota</taxon>
        <taxon>Actinomycetes</taxon>
        <taxon>Kitasatosporales</taxon>
        <taxon>Streptomycetaceae</taxon>
        <taxon>Streptomyces</taxon>
    </lineage>
</organism>
<reference evidence="2 3" key="1">
    <citation type="submission" date="2020-02" db="EMBL/GenBank/DDBJ databases">
        <title>Whole Genome Shotgun Sequence of Streptomyces sp. strain CWH03.</title>
        <authorList>
            <person name="Dohra H."/>
            <person name="Kodani S."/>
            <person name="Yamamura H."/>
        </authorList>
    </citation>
    <scope>NUCLEOTIDE SEQUENCE [LARGE SCALE GENOMIC DNA]</scope>
    <source>
        <strain evidence="2 3">CWH03</strain>
    </source>
</reference>
<dbReference type="AlphaFoldDB" id="A0A6A0APJ0"/>
<feature type="region of interest" description="Disordered" evidence="1">
    <location>
        <begin position="1"/>
        <end position="101"/>
    </location>
</feature>
<name>A0A6A0APJ0_9ACTN</name>
<dbReference type="EMBL" id="BLLG01000003">
    <property type="protein sequence ID" value="GFH34910.1"/>
    <property type="molecule type" value="Genomic_DNA"/>
</dbReference>
<proteinExistence type="predicted"/>
<protein>
    <submittedName>
        <fullName evidence="2">Uncharacterized protein</fullName>
    </submittedName>
</protein>
<feature type="compositionally biased region" description="Basic and acidic residues" evidence="1">
    <location>
        <begin position="61"/>
        <end position="72"/>
    </location>
</feature>
<feature type="compositionally biased region" description="Polar residues" evidence="1">
    <location>
        <begin position="75"/>
        <end position="85"/>
    </location>
</feature>
<dbReference type="Proteomes" id="UP000484988">
    <property type="component" value="Unassembled WGS sequence"/>
</dbReference>
<feature type="compositionally biased region" description="Basic and acidic residues" evidence="1">
    <location>
        <begin position="1"/>
        <end position="10"/>
    </location>
</feature>
<keyword evidence="3" id="KW-1185">Reference proteome</keyword>
<gene>
    <name evidence="2" type="ORF">SCWH03_11240</name>
</gene>
<comment type="caution">
    <text evidence="2">The sequence shown here is derived from an EMBL/GenBank/DDBJ whole genome shotgun (WGS) entry which is preliminary data.</text>
</comment>
<evidence type="ECO:0000313" key="2">
    <source>
        <dbReference type="EMBL" id="GFH34910.1"/>
    </source>
</evidence>
<sequence length="101" mass="10939">MANTARETKALSRTPVTPRPAHTHTAHTQPRSERASTRVFELDGGTADRRHPGVRPLPVERPGRVALREAAEARQPTSTPTNFEDPSTLAIAKQSSPPSTP</sequence>
<evidence type="ECO:0000313" key="3">
    <source>
        <dbReference type="Proteomes" id="UP000484988"/>
    </source>
</evidence>